<proteinExistence type="predicted"/>
<sequence>MPETMSGECIAINKIKNDQHIHITEPKEPTVKLTILRKMISDNFNI</sequence>
<evidence type="ECO:0000313" key="1">
    <source>
        <dbReference type="EMBL" id="MCM5673178.1"/>
    </source>
</evidence>
<dbReference type="RefSeq" id="WP_153801330.1">
    <property type="nucleotide sequence ID" value="NZ_CANLYX010000005.1"/>
</dbReference>
<dbReference type="Proteomes" id="UP000665944">
    <property type="component" value="Unassembled WGS sequence"/>
</dbReference>
<reference evidence="1 2" key="1">
    <citation type="submission" date="2022-06" db="EMBL/GenBank/DDBJ databases">
        <title>Staphylococcus hominis ShoR14 genome sequence.</title>
        <authorList>
            <person name="Yeo C.C."/>
            <person name="Chew C.H."/>
            <person name="Che Hamzah A.M."/>
            <person name="Al-Trad E.I."/>
        </authorList>
    </citation>
    <scope>NUCLEOTIDE SEQUENCE [LARGE SCALE GENOMIC DNA]</scope>
    <source>
        <strain evidence="1 2">ShoR14</strain>
    </source>
</reference>
<organism evidence="1 2">
    <name type="scientific">Staphylococcus hominis</name>
    <dbReference type="NCBI Taxonomy" id="1290"/>
    <lineage>
        <taxon>Bacteria</taxon>
        <taxon>Bacillati</taxon>
        <taxon>Bacillota</taxon>
        <taxon>Bacilli</taxon>
        <taxon>Bacillales</taxon>
        <taxon>Staphylococcaceae</taxon>
        <taxon>Staphylococcus</taxon>
    </lineage>
</organism>
<keyword evidence="2" id="KW-1185">Reference proteome</keyword>
<comment type="caution">
    <text evidence="1">The sequence shown here is derived from an EMBL/GenBank/DDBJ whole genome shotgun (WGS) entry which is preliminary data.</text>
</comment>
<dbReference type="GeneID" id="58107445"/>
<accession>A0A8X8GQ26</accession>
<gene>
    <name evidence="1" type="ORF">J7T32_010555</name>
</gene>
<protein>
    <submittedName>
        <fullName evidence="1">Uncharacterized protein</fullName>
    </submittedName>
</protein>
<name>A0A8X8GQ26_STAHO</name>
<evidence type="ECO:0000313" key="2">
    <source>
        <dbReference type="Proteomes" id="UP000665944"/>
    </source>
</evidence>
<dbReference type="AlphaFoldDB" id="A0A8X8GQ26"/>
<dbReference type="EMBL" id="JAGHKT020000021">
    <property type="protein sequence ID" value="MCM5673178.1"/>
    <property type="molecule type" value="Genomic_DNA"/>
</dbReference>